<organism evidence="2 3">
    <name type="scientific">Diaporthe helianthi</name>
    <dbReference type="NCBI Taxonomy" id="158607"/>
    <lineage>
        <taxon>Eukaryota</taxon>
        <taxon>Fungi</taxon>
        <taxon>Dikarya</taxon>
        <taxon>Ascomycota</taxon>
        <taxon>Pezizomycotina</taxon>
        <taxon>Sordariomycetes</taxon>
        <taxon>Sordariomycetidae</taxon>
        <taxon>Diaporthales</taxon>
        <taxon>Diaporthaceae</taxon>
        <taxon>Diaporthe</taxon>
    </lineage>
</organism>
<feature type="region of interest" description="Disordered" evidence="1">
    <location>
        <begin position="1"/>
        <end position="30"/>
    </location>
</feature>
<gene>
    <name evidence="2" type="ORF">DHEL01_v202554</name>
</gene>
<dbReference type="Proteomes" id="UP000094444">
    <property type="component" value="Unassembled WGS sequence"/>
</dbReference>
<keyword evidence="3" id="KW-1185">Reference proteome</keyword>
<dbReference type="STRING" id="158607.A0A2P5I967"/>
<dbReference type="InParanoid" id="A0A2P5I967"/>
<reference evidence="2" key="1">
    <citation type="submission" date="2017-09" db="EMBL/GenBank/DDBJ databases">
        <title>Polyketide synthases of a Diaporthe helianthi virulent isolate.</title>
        <authorList>
            <person name="Baroncelli R."/>
        </authorList>
    </citation>
    <scope>NUCLEOTIDE SEQUENCE [LARGE SCALE GENOMIC DNA]</scope>
    <source>
        <strain evidence="2">7/96</strain>
    </source>
</reference>
<evidence type="ECO:0000313" key="3">
    <source>
        <dbReference type="Proteomes" id="UP000094444"/>
    </source>
</evidence>
<dbReference type="AlphaFoldDB" id="A0A2P5I967"/>
<name>A0A2P5I967_DIAHE</name>
<proteinExistence type="predicted"/>
<dbReference type="OrthoDB" id="5565730at2759"/>
<evidence type="ECO:0000313" key="2">
    <source>
        <dbReference type="EMBL" id="POS79040.1"/>
    </source>
</evidence>
<dbReference type="PANTHER" id="PTHR41390">
    <property type="entry name" value="CHROMOSOME 7, WHOLE GENOME SHOTGUN SEQUENCE"/>
    <property type="match status" value="1"/>
</dbReference>
<sequence>MAQQPTPGTLTRATGPGQSHSEPPDEAGDVLAKSIRVGAGAGTREIAMAIYGPEHNVTPAQKVGASAIAGAVSVVPFGLLLRGPRSVIPGSVLFSLLGAGGQSALNRWPGSETSAKKSNGWFTSKWSPMTKLSDEEYKVMLEEKILRVEADLAILDESKAALLAGDDSESKTKAAKESSSKA</sequence>
<comment type="caution">
    <text evidence="2">The sequence shown here is derived from an EMBL/GenBank/DDBJ whole genome shotgun (WGS) entry which is preliminary data.</text>
</comment>
<accession>A0A2P5I967</accession>
<dbReference type="PANTHER" id="PTHR41390:SF1">
    <property type="entry name" value="NADH-UBIQUINONE OXIDOREDUCTASE 213 KDA SUBUNIT"/>
    <property type="match status" value="1"/>
</dbReference>
<protein>
    <submittedName>
        <fullName evidence="2">Uncharacterized protein</fullName>
    </submittedName>
</protein>
<feature type="compositionally biased region" description="Polar residues" evidence="1">
    <location>
        <begin position="1"/>
        <end position="21"/>
    </location>
</feature>
<evidence type="ECO:0000256" key="1">
    <source>
        <dbReference type="SAM" id="MobiDB-lite"/>
    </source>
</evidence>
<dbReference type="EMBL" id="MAVT02000141">
    <property type="protein sequence ID" value="POS79040.1"/>
    <property type="molecule type" value="Genomic_DNA"/>
</dbReference>